<dbReference type="AlphaFoldDB" id="A0A3M3YZ20"/>
<protein>
    <submittedName>
        <fullName evidence="1">Uncharacterized protein</fullName>
    </submittedName>
</protein>
<sequence>MQPEGLDLQLLASVFKSIWGEAADPETPHGLEVLRRFAGDLASEPDSLQTAAVCGYVGHGAPVRDNKLQVTKGVGPQMVEGIDIPDRLNVLKRGRSYFPKKSPGTPSPD</sequence>
<dbReference type="RefSeq" id="WP_122222513.1">
    <property type="nucleotide sequence ID" value="NZ_RBQB01000196.1"/>
</dbReference>
<evidence type="ECO:0000313" key="1">
    <source>
        <dbReference type="EMBL" id="RMO87596.1"/>
    </source>
</evidence>
<dbReference type="EMBL" id="RBQB01000196">
    <property type="protein sequence ID" value="RMO87596.1"/>
    <property type="molecule type" value="Genomic_DNA"/>
</dbReference>
<reference evidence="1 2" key="1">
    <citation type="submission" date="2018-08" db="EMBL/GenBank/DDBJ databases">
        <title>Recombination of ecologically and evolutionarily significant loci maintains genetic cohesion in the Pseudomonas syringae species complex.</title>
        <authorList>
            <person name="Dillon M."/>
            <person name="Thakur S."/>
            <person name="Almeida R.N.D."/>
            <person name="Weir B.S."/>
            <person name="Guttman D.S."/>
        </authorList>
    </citation>
    <scope>NUCLEOTIDE SEQUENCE [LARGE SCALE GENOMIC DNA]</scope>
    <source>
        <strain evidence="1 2">ICMP 8902</strain>
    </source>
</reference>
<proteinExistence type="predicted"/>
<accession>A0A3M3YZ20</accession>
<name>A0A3M3YZ20_9PSED</name>
<organism evidence="1 2">
    <name type="scientific">Pseudomonas syringae pv. philadelphi</name>
    <dbReference type="NCBI Taxonomy" id="251706"/>
    <lineage>
        <taxon>Bacteria</taxon>
        <taxon>Pseudomonadati</taxon>
        <taxon>Pseudomonadota</taxon>
        <taxon>Gammaproteobacteria</taxon>
        <taxon>Pseudomonadales</taxon>
        <taxon>Pseudomonadaceae</taxon>
        <taxon>Pseudomonas</taxon>
    </lineage>
</organism>
<dbReference type="Proteomes" id="UP000279372">
    <property type="component" value="Unassembled WGS sequence"/>
</dbReference>
<comment type="caution">
    <text evidence="1">The sequence shown here is derived from an EMBL/GenBank/DDBJ whole genome shotgun (WGS) entry which is preliminary data.</text>
</comment>
<gene>
    <name evidence="1" type="ORF">ALQ33_00632</name>
</gene>
<evidence type="ECO:0000313" key="2">
    <source>
        <dbReference type="Proteomes" id="UP000279372"/>
    </source>
</evidence>